<gene>
    <name evidence="1" type="ORF">RDI58_018009</name>
</gene>
<keyword evidence="2" id="KW-1185">Reference proteome</keyword>
<dbReference type="PANTHER" id="PTHR35218:SF8">
    <property type="entry name" value="ENDONUCLEASE_EXONUCLEASE_PHOSPHATASE"/>
    <property type="match status" value="1"/>
</dbReference>
<protein>
    <submittedName>
        <fullName evidence="1">Uncharacterized protein</fullName>
    </submittedName>
</protein>
<comment type="caution">
    <text evidence="1">The sequence shown here is derived from an EMBL/GenBank/DDBJ whole genome shotgun (WGS) entry which is preliminary data.</text>
</comment>
<sequence>MEKKLLNEFKEPSSKAIIAFCLKEMTKFTWSLMSEKGTTPAAVALTPIKEKPWTSQNVKGANSASFRRQCEAMVKNHKPTMLVLLETRMSEHKRLTKVFNFDS</sequence>
<evidence type="ECO:0000313" key="1">
    <source>
        <dbReference type="EMBL" id="KAK6784554.1"/>
    </source>
</evidence>
<accession>A0AAN8Y9C8</accession>
<dbReference type="PANTHER" id="PTHR35218">
    <property type="entry name" value="RNASE H DOMAIN-CONTAINING PROTEIN"/>
    <property type="match status" value="1"/>
</dbReference>
<dbReference type="EMBL" id="JBANQN010000007">
    <property type="protein sequence ID" value="KAK6784554.1"/>
    <property type="molecule type" value="Genomic_DNA"/>
</dbReference>
<evidence type="ECO:0000313" key="2">
    <source>
        <dbReference type="Proteomes" id="UP001371456"/>
    </source>
</evidence>
<dbReference type="Proteomes" id="UP001371456">
    <property type="component" value="Unassembled WGS sequence"/>
</dbReference>
<dbReference type="AlphaFoldDB" id="A0AAN8Y9C8"/>
<name>A0AAN8Y9C8_SOLBU</name>
<organism evidence="1 2">
    <name type="scientific">Solanum bulbocastanum</name>
    <name type="common">Wild potato</name>
    <dbReference type="NCBI Taxonomy" id="147425"/>
    <lineage>
        <taxon>Eukaryota</taxon>
        <taxon>Viridiplantae</taxon>
        <taxon>Streptophyta</taxon>
        <taxon>Embryophyta</taxon>
        <taxon>Tracheophyta</taxon>
        <taxon>Spermatophyta</taxon>
        <taxon>Magnoliopsida</taxon>
        <taxon>eudicotyledons</taxon>
        <taxon>Gunneridae</taxon>
        <taxon>Pentapetalae</taxon>
        <taxon>asterids</taxon>
        <taxon>lamiids</taxon>
        <taxon>Solanales</taxon>
        <taxon>Solanaceae</taxon>
        <taxon>Solanoideae</taxon>
        <taxon>Solaneae</taxon>
        <taxon>Solanum</taxon>
    </lineage>
</organism>
<reference evidence="1 2" key="1">
    <citation type="submission" date="2024-02" db="EMBL/GenBank/DDBJ databases">
        <title>de novo genome assembly of Solanum bulbocastanum strain 11H21.</title>
        <authorList>
            <person name="Hosaka A.J."/>
        </authorList>
    </citation>
    <scope>NUCLEOTIDE SEQUENCE [LARGE SCALE GENOMIC DNA]</scope>
    <source>
        <tissue evidence="1">Young leaves</tissue>
    </source>
</reference>
<proteinExistence type="predicted"/>